<protein>
    <submittedName>
        <fullName evidence="2">FABP family protein</fullName>
    </submittedName>
</protein>
<dbReference type="InterPro" id="IPR014878">
    <property type="entry name" value="THAP4-like_heme-bd"/>
</dbReference>
<sequence>MAIRLPENLVPENTPLAWMIDSWVGGGILEYENVEPAAYIHQVRFDASNAGPYLKVTSTVWLANEPAGVVDKEAPGQVTFDQLTKNELWMEHTGYIRVNPQSKQREDGSYEIEAMLASPVGVAHAWVGLINGPRLQMITDSIMRSGSGAAIDAVKVMAGSVASDLFYAVDMAGFGAPMRSYMAGRLSRTFDGSVDPVSEDKDLA</sequence>
<dbReference type="InterPro" id="IPR012674">
    <property type="entry name" value="Calycin"/>
</dbReference>
<evidence type="ECO:0000313" key="2">
    <source>
        <dbReference type="EMBL" id="USR79598.1"/>
    </source>
</evidence>
<dbReference type="RefSeq" id="WP_252673465.1">
    <property type="nucleotide sequence ID" value="NZ_CP099547.1"/>
</dbReference>
<dbReference type="Proteomes" id="UP001056109">
    <property type="component" value="Chromosome"/>
</dbReference>
<reference evidence="2" key="1">
    <citation type="submission" date="2022-06" db="EMBL/GenBank/DDBJ databases">
        <title>Complete Genome Sequence of Arcanobacterium pinnipediorum strain DSM 28752 isolated from a harbour seal.</title>
        <authorList>
            <person name="Borowiak M."/>
            <person name="Kreitlow A."/>
            <person name="Alssahen M."/>
            <person name="Malorny B."/>
            <person name="Laemmler C."/>
            <person name="Prenger-Berninghoff E."/>
            <person name="Siebert U."/>
            <person name="Ploetz M."/>
            <person name="Abdulmawjood A."/>
        </authorList>
    </citation>
    <scope>NUCLEOTIDE SEQUENCE</scope>
    <source>
        <strain evidence="2">DSM 28752</strain>
    </source>
</reference>
<dbReference type="Pfam" id="PF08768">
    <property type="entry name" value="THAP4_heme-bd"/>
    <property type="match status" value="1"/>
</dbReference>
<dbReference type="Gene3D" id="2.40.128.20">
    <property type="match status" value="1"/>
</dbReference>
<proteinExistence type="predicted"/>
<evidence type="ECO:0000313" key="3">
    <source>
        <dbReference type="Proteomes" id="UP001056109"/>
    </source>
</evidence>
<feature type="domain" description="THAP4-like heme-binding" evidence="1">
    <location>
        <begin position="14"/>
        <end position="188"/>
    </location>
</feature>
<evidence type="ECO:0000259" key="1">
    <source>
        <dbReference type="Pfam" id="PF08768"/>
    </source>
</evidence>
<accession>A0ABY5AK72</accession>
<organism evidence="2 3">
    <name type="scientific">Arcanobacterium pinnipediorum</name>
    <dbReference type="NCBI Taxonomy" id="1503041"/>
    <lineage>
        <taxon>Bacteria</taxon>
        <taxon>Bacillati</taxon>
        <taxon>Actinomycetota</taxon>
        <taxon>Actinomycetes</taxon>
        <taxon>Actinomycetales</taxon>
        <taxon>Actinomycetaceae</taxon>
        <taxon>Arcanobacterium</taxon>
    </lineage>
</organism>
<name>A0ABY5AK72_9ACTO</name>
<gene>
    <name evidence="2" type="ORF">NG665_00975</name>
</gene>
<dbReference type="EMBL" id="CP099547">
    <property type="protein sequence ID" value="USR79598.1"/>
    <property type="molecule type" value="Genomic_DNA"/>
</dbReference>
<dbReference type="SUPFAM" id="SSF50814">
    <property type="entry name" value="Lipocalins"/>
    <property type="match status" value="1"/>
</dbReference>
<keyword evidence="3" id="KW-1185">Reference proteome</keyword>